<dbReference type="KEGG" id="aam:106493763"/>
<evidence type="ECO:0000256" key="8">
    <source>
        <dbReference type="ARBA" id="ARBA00048679"/>
    </source>
</evidence>
<dbReference type="CTD" id="83903"/>
<feature type="compositionally biased region" description="Basic residues" evidence="10">
    <location>
        <begin position="118"/>
        <end position="130"/>
    </location>
</feature>
<dbReference type="GO" id="GO:0005819">
    <property type="term" value="C:spindle"/>
    <property type="evidence" value="ECO:0007669"/>
    <property type="project" value="UniProtKB-SubCell"/>
</dbReference>
<organism evidence="12 13">
    <name type="scientific">Apteryx mantelli</name>
    <name type="common">North Island brown kiwi</name>
    <dbReference type="NCBI Taxonomy" id="2696672"/>
    <lineage>
        <taxon>Eukaryota</taxon>
        <taxon>Metazoa</taxon>
        <taxon>Chordata</taxon>
        <taxon>Craniata</taxon>
        <taxon>Vertebrata</taxon>
        <taxon>Euteleostomi</taxon>
        <taxon>Archelosauria</taxon>
        <taxon>Archosauria</taxon>
        <taxon>Dinosauria</taxon>
        <taxon>Saurischia</taxon>
        <taxon>Theropoda</taxon>
        <taxon>Coelurosauria</taxon>
        <taxon>Aves</taxon>
        <taxon>Palaeognathae</taxon>
        <taxon>Apterygiformes</taxon>
        <taxon>Apterygidae</taxon>
        <taxon>Apteryx</taxon>
    </lineage>
</organism>
<keyword evidence="6 9" id="KW-0067">ATP-binding</keyword>
<dbReference type="PROSITE" id="PS50011">
    <property type="entry name" value="PROTEIN_KINASE_DOM"/>
    <property type="match status" value="1"/>
</dbReference>
<dbReference type="RefSeq" id="XP_013809332.2">
    <property type="nucleotide sequence ID" value="XM_013953878.2"/>
</dbReference>
<feature type="compositionally biased region" description="Basic residues" evidence="10">
    <location>
        <begin position="81"/>
        <end position="90"/>
    </location>
</feature>
<evidence type="ECO:0000256" key="3">
    <source>
        <dbReference type="ARBA" id="ARBA00022679"/>
    </source>
</evidence>
<feature type="region of interest" description="Disordered" evidence="10">
    <location>
        <begin position="295"/>
        <end position="320"/>
    </location>
</feature>
<dbReference type="InterPro" id="IPR011009">
    <property type="entry name" value="Kinase-like_dom_sf"/>
</dbReference>
<feature type="region of interest" description="Disordered" evidence="10">
    <location>
        <begin position="398"/>
        <end position="417"/>
    </location>
</feature>
<evidence type="ECO:0000313" key="13">
    <source>
        <dbReference type="RefSeq" id="XP_013809332.2"/>
    </source>
</evidence>
<dbReference type="Pfam" id="PF12330">
    <property type="entry name" value="Haspin_kinase"/>
    <property type="match status" value="1"/>
</dbReference>
<evidence type="ECO:0000256" key="4">
    <source>
        <dbReference type="ARBA" id="ARBA00022741"/>
    </source>
</evidence>
<protein>
    <recommendedName>
        <fullName evidence="1">non-specific serine/threonine protein kinase</fullName>
        <ecNumber evidence="1">2.7.11.1</ecNumber>
    </recommendedName>
</protein>
<feature type="domain" description="Protein kinase" evidence="11">
    <location>
        <begin position="554"/>
        <end position="868"/>
    </location>
</feature>
<dbReference type="GeneID" id="106493763"/>
<dbReference type="SMART" id="SM00220">
    <property type="entry name" value="S_TKc"/>
    <property type="match status" value="1"/>
</dbReference>
<evidence type="ECO:0000256" key="2">
    <source>
        <dbReference type="ARBA" id="ARBA00022527"/>
    </source>
</evidence>
<dbReference type="InterPro" id="IPR017441">
    <property type="entry name" value="Protein_kinase_ATP_BS"/>
</dbReference>
<dbReference type="EC" id="2.7.11.1" evidence="1"/>
<dbReference type="Proteomes" id="UP001652627">
    <property type="component" value="Chromosome 22"/>
</dbReference>
<evidence type="ECO:0000256" key="1">
    <source>
        <dbReference type="ARBA" id="ARBA00012513"/>
    </source>
</evidence>
<dbReference type="GO" id="GO:1901991">
    <property type="term" value="P:negative regulation of mitotic cell cycle phase transition"/>
    <property type="evidence" value="ECO:0007669"/>
    <property type="project" value="UniProtKB-ARBA"/>
</dbReference>
<dbReference type="GO" id="GO:0072354">
    <property type="term" value="F:histone H3T3 kinase activity"/>
    <property type="evidence" value="ECO:0007669"/>
    <property type="project" value="TreeGrafter"/>
</dbReference>
<dbReference type="Gene3D" id="1.10.510.10">
    <property type="entry name" value="Transferase(Phosphotransferase) domain 1"/>
    <property type="match status" value="1"/>
</dbReference>
<keyword evidence="3" id="KW-0808">Transferase</keyword>
<dbReference type="Gene3D" id="3.30.200.20">
    <property type="entry name" value="Phosphorylase Kinase, domain 1"/>
    <property type="match status" value="1"/>
</dbReference>
<feature type="compositionally biased region" description="Basic and acidic residues" evidence="10">
    <location>
        <begin position="240"/>
        <end position="250"/>
    </location>
</feature>
<feature type="compositionally biased region" description="Low complexity" evidence="10">
    <location>
        <begin position="39"/>
        <end position="57"/>
    </location>
</feature>
<keyword evidence="4 9" id="KW-0547">Nucleotide-binding</keyword>
<dbReference type="GO" id="GO:0000278">
    <property type="term" value="P:mitotic cell cycle"/>
    <property type="evidence" value="ECO:0007669"/>
    <property type="project" value="TreeGrafter"/>
</dbReference>
<dbReference type="GO" id="GO:0035556">
    <property type="term" value="P:intracellular signal transduction"/>
    <property type="evidence" value="ECO:0007669"/>
    <property type="project" value="TreeGrafter"/>
</dbReference>
<evidence type="ECO:0000256" key="6">
    <source>
        <dbReference type="ARBA" id="ARBA00022840"/>
    </source>
</evidence>
<dbReference type="GO" id="GO:0005634">
    <property type="term" value="C:nucleus"/>
    <property type="evidence" value="ECO:0007669"/>
    <property type="project" value="UniProtKB-SubCell"/>
</dbReference>
<dbReference type="AlphaFoldDB" id="A0A8B7JE23"/>
<evidence type="ECO:0000256" key="5">
    <source>
        <dbReference type="ARBA" id="ARBA00022777"/>
    </source>
</evidence>
<dbReference type="SUPFAM" id="SSF56112">
    <property type="entry name" value="Protein kinase-like (PK-like)"/>
    <property type="match status" value="1"/>
</dbReference>
<dbReference type="InterPro" id="IPR024604">
    <property type="entry name" value="GSG2_C"/>
</dbReference>
<dbReference type="GO" id="GO:0005694">
    <property type="term" value="C:chromosome"/>
    <property type="evidence" value="ECO:0007669"/>
    <property type="project" value="UniProtKB-SubCell"/>
</dbReference>
<evidence type="ECO:0000313" key="12">
    <source>
        <dbReference type="Proteomes" id="UP001652627"/>
    </source>
</evidence>
<dbReference type="SMART" id="SM01331">
    <property type="entry name" value="DUF3635"/>
    <property type="match status" value="1"/>
</dbReference>
<comment type="catalytic activity">
    <reaction evidence="8">
        <text>L-seryl-[protein] + ATP = O-phospho-L-seryl-[protein] + ADP + H(+)</text>
        <dbReference type="Rhea" id="RHEA:17989"/>
        <dbReference type="Rhea" id="RHEA-COMP:9863"/>
        <dbReference type="Rhea" id="RHEA-COMP:11604"/>
        <dbReference type="ChEBI" id="CHEBI:15378"/>
        <dbReference type="ChEBI" id="CHEBI:29999"/>
        <dbReference type="ChEBI" id="CHEBI:30616"/>
        <dbReference type="ChEBI" id="CHEBI:83421"/>
        <dbReference type="ChEBI" id="CHEBI:456216"/>
        <dbReference type="EC" id="2.7.11.1"/>
    </reaction>
</comment>
<accession>A0A8B7JE23</accession>
<keyword evidence="5 13" id="KW-0418">Kinase</keyword>
<feature type="compositionally biased region" description="Low complexity" evidence="10">
    <location>
        <begin position="213"/>
        <end position="226"/>
    </location>
</feature>
<evidence type="ECO:0000259" key="11">
    <source>
        <dbReference type="PROSITE" id="PS50011"/>
    </source>
</evidence>
<name>A0A8B7JE23_9AVES</name>
<feature type="compositionally biased region" description="Low complexity" evidence="10">
    <location>
        <begin position="131"/>
        <end position="141"/>
    </location>
</feature>
<dbReference type="GO" id="GO:0051276">
    <property type="term" value="P:chromosome organization"/>
    <property type="evidence" value="ECO:0007669"/>
    <property type="project" value="UniProtKB-ARBA"/>
</dbReference>
<dbReference type="PANTHER" id="PTHR24419:SF18">
    <property type="entry name" value="SERINE_THREONINE-PROTEIN KINASE HASPIN"/>
    <property type="match status" value="1"/>
</dbReference>
<dbReference type="OrthoDB" id="21018at2759"/>
<evidence type="ECO:0000256" key="10">
    <source>
        <dbReference type="SAM" id="MobiDB-lite"/>
    </source>
</evidence>
<feature type="compositionally biased region" description="Low complexity" evidence="10">
    <location>
        <begin position="193"/>
        <end position="206"/>
    </location>
</feature>
<dbReference type="GO" id="GO:0005737">
    <property type="term" value="C:cytoplasm"/>
    <property type="evidence" value="ECO:0007669"/>
    <property type="project" value="TreeGrafter"/>
</dbReference>
<comment type="catalytic activity">
    <reaction evidence="7">
        <text>L-threonyl-[protein] + ATP = O-phospho-L-threonyl-[protein] + ADP + H(+)</text>
        <dbReference type="Rhea" id="RHEA:46608"/>
        <dbReference type="Rhea" id="RHEA-COMP:11060"/>
        <dbReference type="Rhea" id="RHEA-COMP:11605"/>
        <dbReference type="ChEBI" id="CHEBI:15378"/>
        <dbReference type="ChEBI" id="CHEBI:30013"/>
        <dbReference type="ChEBI" id="CHEBI:30616"/>
        <dbReference type="ChEBI" id="CHEBI:61977"/>
        <dbReference type="ChEBI" id="CHEBI:456216"/>
        <dbReference type="EC" id="2.7.11.1"/>
    </reaction>
</comment>
<proteinExistence type="predicted"/>
<feature type="compositionally biased region" description="Basic residues" evidence="10">
    <location>
        <begin position="398"/>
        <end position="411"/>
    </location>
</feature>
<evidence type="ECO:0000256" key="9">
    <source>
        <dbReference type="PROSITE-ProRule" id="PRU10141"/>
    </source>
</evidence>
<dbReference type="InterPro" id="IPR000719">
    <property type="entry name" value="Prot_kinase_dom"/>
</dbReference>
<keyword evidence="12" id="KW-1185">Reference proteome</keyword>
<evidence type="ECO:0000256" key="7">
    <source>
        <dbReference type="ARBA" id="ARBA00047899"/>
    </source>
</evidence>
<dbReference type="PANTHER" id="PTHR24419">
    <property type="entry name" value="INTERLEUKIN-1 RECEPTOR-ASSOCIATED KINASE"/>
    <property type="match status" value="1"/>
</dbReference>
<reference evidence="13" key="1">
    <citation type="submission" date="2025-08" db="UniProtKB">
        <authorList>
            <consortium name="RefSeq"/>
        </authorList>
    </citation>
    <scope>IDENTIFICATION</scope>
    <source>
        <tissue evidence="13">Blood</tissue>
    </source>
</reference>
<dbReference type="PROSITE" id="PS00107">
    <property type="entry name" value="PROTEIN_KINASE_ATP"/>
    <property type="match status" value="1"/>
</dbReference>
<keyword evidence="2" id="KW-0723">Serine/threonine-protein kinase</keyword>
<sequence length="868" mass="95596">MPLQPRLLRTYSRRGGQLRPLPPPDRWISPPRDRKRLFSSTSAASSAASSARSAASADSDDPDFSLPGKRRREPPGERPARPWRLRSRRRGAADKENRSPPPPPAGELTSPSPSPLPRPRRPPARRRRRQGPPAAARRPLLCSTPQRPPPPAPPRRRSPPGLAELSSVVALSPEGGSPELFSPPPGAERRGQSPAPLAASPLRLAPVRGGRQAAASGSALAPLEASRAGRNRLPPASASDRSREDGDGRSCHGGSRASARGGHQPRGSLPLLGATTAQQAALPALNAKPQGAVVCDGASSEGPRADLRRNSRKGSLSRQRGQLTPVVVLDPQEVPVCLSGMQLNEQADIQPSCQQPVSPSGLQGALEKKYKSSKVIPGDGSTCRKACISGFSSSRWGRQTRLRPNRHKNKRQQQANNSFFRPQMRQRGMKKNVLEMSADVRDNDCSFLNNSHCWGRVRASLSFHKKKKVATEESFCNSILCTPSMKSQLSGPQITLSADKAQCCTWSASSMALLAPRNSCSVLEMMLTDAEKVYGECHQEGPIPFEECIPLDKMKNCQKIGEGVFGEVFQTHSERGPVALKIIPIEGTERVNGEAQKSFGEILPEIIISKELSLLSEESMNRTVGFISLYSVHCVQGAYPKHLLEAWDKYHKVTGSENDRPDLFGDEQLFMVLEFEFGGSDLENMKKKLNSVASAKSILHQVTASLAVAEQELHFEHRDLHWGNVLVKRTDVKELNYVLNGEVCTIPTAGIHVNIIDYTLSRLEKDGLTVFCDLSTDEELFQGTGDYQFDIYRQMKMENSNSWTDYHPHSNVLWLHYLSDKLLKEVIYKKKETTSAMKKIKQQLIKFHKEVLTFGSASEVLHNSSLFQ</sequence>
<dbReference type="GO" id="GO:0005524">
    <property type="term" value="F:ATP binding"/>
    <property type="evidence" value="ECO:0007669"/>
    <property type="project" value="UniProtKB-UniRule"/>
</dbReference>
<gene>
    <name evidence="13" type="primary">HASPIN</name>
</gene>
<feature type="region of interest" description="Disordered" evidence="10">
    <location>
        <begin position="1"/>
        <end position="270"/>
    </location>
</feature>
<feature type="binding site" evidence="9">
    <location>
        <position position="581"/>
    </location>
    <ligand>
        <name>ATP</name>
        <dbReference type="ChEBI" id="CHEBI:30616"/>
    </ligand>
</feature>